<evidence type="ECO:0000313" key="8">
    <source>
        <dbReference type="Proteomes" id="UP000669133"/>
    </source>
</evidence>
<evidence type="ECO:0000256" key="4">
    <source>
        <dbReference type="ARBA" id="ARBA00023242"/>
    </source>
</evidence>
<feature type="region of interest" description="Disordered" evidence="5">
    <location>
        <begin position="650"/>
        <end position="671"/>
    </location>
</feature>
<sequence>MSAKTPRPKGRPRTLPILQRKKVSRACDVCKKRKMKCDGLTPCRYCQTKALECVYSKIDGRSLKAKAYSEKMKLNPSLEEEQLNGISAPTTTLEDENIDPEIPSLTHSPRQNSVSYQTTTSIGKTSSPPLSLSIICENLQTALTTDPISTPPTKEQESKEGLSNLNGQYTRLLTTKTGNLRFFGESSALSLLGECRSLFRGVSGTSRFTDDPVQQFITDESVDYRSLPVPVQLPTKADAFILIDLFKTNINDTFYVFNMKYFNKHIFEEIYRDPVNCSSRKLCLLYNVFAIGRLFSEGSRHLCLNLPTSEVFFNSAQVLLRNNVFDGKIWMCEVYFLEYFYFQSCCNRSNAWIQLGSAIRIAQALGLHRRCINDRITNREILNHRRRLWRSLYVCDCVSSLNLGRPLMVNNYDYDDAESKIDVENLEEVEQIRVLAQKAASDSAAINAKIVENIFKDGVVNIKRAHILALQLKIWSVQLPKELQLCAAMESQMESGADPNNYLYVFVHIGQLYGIMTLTRPFLVYVVTRKLKPETKQQVKDEQSLMNFCKACIKASFLVIKLLKFFVTHNPHRKEVFTIQSACFFASIILGFTLLEQRNSYKPDYHYISVLQDTLQDGYNILNNFADFNITCKRWATNLQNMINHLKQFEPTPMKRRSSQSPPISLSEGDAEPFNDELISWGIDNRALEEVLNFQQYFVPSTTSKELDDILNGTPDSNYLRNSVSDNGDFLDAFRYDNGEHVVFGQRKRSFA</sequence>
<dbReference type="SMART" id="SM00066">
    <property type="entry name" value="GAL4"/>
    <property type="match status" value="1"/>
</dbReference>
<proteinExistence type="predicted"/>
<dbReference type="Pfam" id="PF00172">
    <property type="entry name" value="Zn_clus"/>
    <property type="match status" value="1"/>
</dbReference>
<evidence type="ECO:0000256" key="2">
    <source>
        <dbReference type="ARBA" id="ARBA00023015"/>
    </source>
</evidence>
<gene>
    <name evidence="7" type="ORF">I9W82_004885</name>
</gene>
<dbReference type="RefSeq" id="XP_067546368.1">
    <property type="nucleotide sequence ID" value="XM_067694003.1"/>
</dbReference>
<dbReference type="GO" id="GO:0008270">
    <property type="term" value="F:zinc ion binding"/>
    <property type="evidence" value="ECO:0007669"/>
    <property type="project" value="InterPro"/>
</dbReference>
<dbReference type="PROSITE" id="PS50048">
    <property type="entry name" value="ZN2_CY6_FUNGAL_2"/>
    <property type="match status" value="1"/>
</dbReference>
<accession>A0A8H7Z8J3</accession>
<dbReference type="InterPro" id="IPR007219">
    <property type="entry name" value="XnlR_reg_dom"/>
</dbReference>
<name>A0A8H7Z8J3_9ASCO</name>
<evidence type="ECO:0000313" key="7">
    <source>
        <dbReference type="EMBL" id="KAG5417252.1"/>
    </source>
</evidence>
<dbReference type="PANTHER" id="PTHR47424">
    <property type="entry name" value="REGULATORY PROTEIN GAL4"/>
    <property type="match status" value="1"/>
</dbReference>
<dbReference type="OrthoDB" id="3364175at2759"/>
<dbReference type="CDD" id="cd00067">
    <property type="entry name" value="GAL4"/>
    <property type="match status" value="1"/>
</dbReference>
<dbReference type="InterPro" id="IPR036864">
    <property type="entry name" value="Zn2-C6_fun-type_DNA-bd_sf"/>
</dbReference>
<dbReference type="SUPFAM" id="SSF57701">
    <property type="entry name" value="Zn2/Cys6 DNA-binding domain"/>
    <property type="match status" value="1"/>
</dbReference>
<protein>
    <recommendedName>
        <fullName evidence="6">Zn(2)-C6 fungal-type domain-containing protein</fullName>
    </recommendedName>
</protein>
<keyword evidence="8" id="KW-1185">Reference proteome</keyword>
<dbReference type="GO" id="GO:0003677">
    <property type="term" value="F:DNA binding"/>
    <property type="evidence" value="ECO:0007669"/>
    <property type="project" value="InterPro"/>
</dbReference>
<dbReference type="CDD" id="cd12148">
    <property type="entry name" value="fungal_TF_MHR"/>
    <property type="match status" value="1"/>
</dbReference>
<evidence type="ECO:0000256" key="3">
    <source>
        <dbReference type="ARBA" id="ARBA00023163"/>
    </source>
</evidence>
<dbReference type="EMBL" id="JAEOAQ010000007">
    <property type="protein sequence ID" value="KAG5417252.1"/>
    <property type="molecule type" value="Genomic_DNA"/>
</dbReference>
<dbReference type="SMART" id="SM00906">
    <property type="entry name" value="Fungal_trans"/>
    <property type="match status" value="1"/>
</dbReference>
<reference evidence="7 8" key="1">
    <citation type="submission" date="2020-12" db="EMBL/GenBank/DDBJ databases">
        <title>Effect of drift, selection, and recombination on the evolution of hybrid genomes in Candida yeast pathogens.</title>
        <authorList>
            <person name="Mixao V."/>
            <person name="Ksiezopolska E."/>
            <person name="Saus E."/>
            <person name="Boekhout T."/>
            <person name="Gacser A."/>
            <person name="Gabaldon T."/>
        </authorList>
    </citation>
    <scope>NUCLEOTIDE SEQUENCE [LARGE SCALE GENOMIC DNA]</scope>
    <source>
        <strain evidence="7 8">BP57</strain>
    </source>
</reference>
<dbReference type="InterPro" id="IPR051127">
    <property type="entry name" value="Fungal_SecMet_Regulators"/>
</dbReference>
<evidence type="ECO:0000259" key="6">
    <source>
        <dbReference type="PROSITE" id="PS50048"/>
    </source>
</evidence>
<dbReference type="Gene3D" id="4.10.240.10">
    <property type="entry name" value="Zn(2)-C6 fungal-type DNA-binding domain"/>
    <property type="match status" value="1"/>
</dbReference>
<evidence type="ECO:0000256" key="1">
    <source>
        <dbReference type="ARBA" id="ARBA00022723"/>
    </source>
</evidence>
<keyword evidence="2" id="KW-0805">Transcription regulation</keyword>
<organism evidence="7 8">
    <name type="scientific">Candida metapsilosis</name>
    <dbReference type="NCBI Taxonomy" id="273372"/>
    <lineage>
        <taxon>Eukaryota</taxon>
        <taxon>Fungi</taxon>
        <taxon>Dikarya</taxon>
        <taxon>Ascomycota</taxon>
        <taxon>Saccharomycotina</taxon>
        <taxon>Pichiomycetes</taxon>
        <taxon>Debaryomycetaceae</taxon>
        <taxon>Candida/Lodderomyces clade</taxon>
        <taxon>Candida</taxon>
    </lineage>
</organism>
<dbReference type="GeneID" id="93653514"/>
<dbReference type="GO" id="GO:0006351">
    <property type="term" value="P:DNA-templated transcription"/>
    <property type="evidence" value="ECO:0007669"/>
    <property type="project" value="InterPro"/>
</dbReference>
<dbReference type="PANTHER" id="PTHR47424:SF6">
    <property type="entry name" value="PROLINE UTILIZATION TRANS-ACTIVATOR"/>
    <property type="match status" value="1"/>
</dbReference>
<dbReference type="InterPro" id="IPR001138">
    <property type="entry name" value="Zn2Cys6_DnaBD"/>
</dbReference>
<comment type="caution">
    <text evidence="7">The sequence shown here is derived from an EMBL/GenBank/DDBJ whole genome shotgun (WGS) entry which is preliminary data.</text>
</comment>
<dbReference type="Proteomes" id="UP000669133">
    <property type="component" value="Unassembled WGS sequence"/>
</dbReference>
<dbReference type="Pfam" id="PF04082">
    <property type="entry name" value="Fungal_trans"/>
    <property type="match status" value="1"/>
</dbReference>
<evidence type="ECO:0000256" key="5">
    <source>
        <dbReference type="SAM" id="MobiDB-lite"/>
    </source>
</evidence>
<keyword evidence="1" id="KW-0479">Metal-binding</keyword>
<dbReference type="AlphaFoldDB" id="A0A8H7Z8J3"/>
<feature type="domain" description="Zn(2)-C6 fungal-type" evidence="6">
    <location>
        <begin position="26"/>
        <end position="55"/>
    </location>
</feature>
<dbReference type="PROSITE" id="PS00463">
    <property type="entry name" value="ZN2_CY6_FUNGAL_1"/>
    <property type="match status" value="1"/>
</dbReference>
<keyword evidence="4" id="KW-0539">Nucleus</keyword>
<dbReference type="GO" id="GO:0000981">
    <property type="term" value="F:DNA-binding transcription factor activity, RNA polymerase II-specific"/>
    <property type="evidence" value="ECO:0007669"/>
    <property type="project" value="InterPro"/>
</dbReference>
<keyword evidence="3" id="KW-0804">Transcription</keyword>